<sequence length="172" mass="20200">MSMRPYHIDSQRLDALEEILEILYEKLGEFQRALIVLASEEAKFELKQKIKRDIAPDIRKYEKEYWQILDWNARENFVVSDVEAEKAIVDVVEAVKPIENIPPERYPDPEKLNRLLEELHKIINDPEKTAQAKLKVALPIIPLLASYELEMDTESFLVNVWRGIKSMVRRKA</sequence>
<reference evidence="1" key="1">
    <citation type="submission" date="2019-10" db="EMBL/GenBank/DDBJ databases">
        <title>Draft genome sequece of Microseira wollei NIES-4236.</title>
        <authorList>
            <person name="Yamaguchi H."/>
            <person name="Suzuki S."/>
            <person name="Kawachi M."/>
        </authorList>
    </citation>
    <scope>NUCLEOTIDE SEQUENCE</scope>
    <source>
        <strain evidence="1">NIES-4236</strain>
    </source>
</reference>
<evidence type="ECO:0000313" key="1">
    <source>
        <dbReference type="EMBL" id="GET37905.1"/>
    </source>
</evidence>
<accession>A0AAV3XB09</accession>
<keyword evidence="2" id="KW-1185">Reference proteome</keyword>
<dbReference type="Proteomes" id="UP001050975">
    <property type="component" value="Unassembled WGS sequence"/>
</dbReference>
<organism evidence="1 2">
    <name type="scientific">Microseira wollei NIES-4236</name>
    <dbReference type="NCBI Taxonomy" id="2530354"/>
    <lineage>
        <taxon>Bacteria</taxon>
        <taxon>Bacillati</taxon>
        <taxon>Cyanobacteriota</taxon>
        <taxon>Cyanophyceae</taxon>
        <taxon>Oscillatoriophycideae</taxon>
        <taxon>Aerosakkonematales</taxon>
        <taxon>Aerosakkonemataceae</taxon>
        <taxon>Microseira</taxon>
    </lineage>
</organism>
<proteinExistence type="predicted"/>
<evidence type="ECO:0000313" key="2">
    <source>
        <dbReference type="Proteomes" id="UP001050975"/>
    </source>
</evidence>
<protein>
    <submittedName>
        <fullName evidence="1">Uncharacterized protein</fullName>
    </submittedName>
</protein>
<gene>
    <name evidence="1" type="ORF">MiSe_26590</name>
</gene>
<name>A0AAV3XB09_9CYAN</name>
<dbReference type="RefSeq" id="WP_226580174.1">
    <property type="nucleotide sequence ID" value="NZ_BLAY01000036.1"/>
</dbReference>
<dbReference type="EMBL" id="BLAY01000036">
    <property type="protein sequence ID" value="GET37905.1"/>
    <property type="molecule type" value="Genomic_DNA"/>
</dbReference>
<dbReference type="AlphaFoldDB" id="A0AAV3XB09"/>
<comment type="caution">
    <text evidence="1">The sequence shown here is derived from an EMBL/GenBank/DDBJ whole genome shotgun (WGS) entry which is preliminary data.</text>
</comment>